<dbReference type="Pfam" id="PF00023">
    <property type="entry name" value="Ank"/>
    <property type="match status" value="1"/>
</dbReference>
<dbReference type="InterPro" id="IPR036770">
    <property type="entry name" value="Ankyrin_rpt-contain_sf"/>
</dbReference>
<dbReference type="PROSITE" id="PS50088">
    <property type="entry name" value="ANK_REPEAT"/>
    <property type="match status" value="1"/>
</dbReference>
<evidence type="ECO:0000313" key="3">
    <source>
        <dbReference type="Proteomes" id="UP000237271"/>
    </source>
</evidence>
<keyword evidence="3" id="KW-1185">Reference proteome</keyword>
<name>A0A2P4X1G4_9STRA</name>
<organism evidence="2 3">
    <name type="scientific">Phytophthora palmivora</name>
    <dbReference type="NCBI Taxonomy" id="4796"/>
    <lineage>
        <taxon>Eukaryota</taxon>
        <taxon>Sar</taxon>
        <taxon>Stramenopiles</taxon>
        <taxon>Oomycota</taxon>
        <taxon>Peronosporomycetes</taxon>
        <taxon>Peronosporales</taxon>
        <taxon>Peronosporaceae</taxon>
        <taxon>Phytophthora</taxon>
    </lineage>
</organism>
<dbReference type="SMART" id="SM00248">
    <property type="entry name" value="ANK"/>
    <property type="match status" value="1"/>
</dbReference>
<evidence type="ECO:0000256" key="1">
    <source>
        <dbReference type="PROSITE-ProRule" id="PRU00023"/>
    </source>
</evidence>
<proteinExistence type="predicted"/>
<dbReference type="InterPro" id="IPR002110">
    <property type="entry name" value="Ankyrin_rpt"/>
</dbReference>
<dbReference type="EMBL" id="NCKW01017175">
    <property type="protein sequence ID" value="POM59400.1"/>
    <property type="molecule type" value="Genomic_DNA"/>
</dbReference>
<protein>
    <submittedName>
        <fullName evidence="2">Uncharacterized protein</fullName>
    </submittedName>
</protein>
<evidence type="ECO:0000313" key="2">
    <source>
        <dbReference type="EMBL" id="POM59400.1"/>
    </source>
</evidence>
<keyword evidence="1" id="KW-0040">ANK repeat</keyword>
<sequence length="346" mass="39005">MKEDDRGGELLALCYRGQWPKATELLHDEKLTEVLLFLLENSPRELVKLNTSMQKDGKTLLHLALENNNLRFIYELLSAGADVAVADKKGVKPMDLMSWTSVVHPTMMVPLQDSILHIQHRNELQQAHTSALNQTTDSLLSDERILIAHTHEIEKDVAAAQAFRAEVGEQIRRAQVTDRELAISIEAEDMKLQWIRGEVARLHTQNGTADQEVAQINEETEQFVAATATLRAKHDIQRQGRHNVAAQRAVKCEMIGMLRQFPGNEALQTRALRALMLTSTENNEVVKWRTEELVGALMTSCTSIKIDSLAVSDQVYRTTSAVYDCLKVTPHLNDVGNFLKKLQHFN</sequence>
<comment type="caution">
    <text evidence="2">The sequence shown here is derived from an EMBL/GenBank/DDBJ whole genome shotgun (WGS) entry which is preliminary data.</text>
</comment>
<dbReference type="AlphaFoldDB" id="A0A2P4X1G4"/>
<accession>A0A2P4X1G4</accession>
<dbReference type="Gene3D" id="1.25.40.20">
    <property type="entry name" value="Ankyrin repeat-containing domain"/>
    <property type="match status" value="1"/>
</dbReference>
<gene>
    <name evidence="2" type="ORF">PHPALM_31876</name>
</gene>
<reference evidence="2 3" key="1">
    <citation type="journal article" date="2017" name="Genome Biol. Evol.">
        <title>Phytophthora megakarya and P. palmivora, closely related causal agents of cacao black pod rot, underwent increases in genome sizes and gene numbers by different mechanisms.</title>
        <authorList>
            <person name="Ali S.S."/>
            <person name="Shao J."/>
            <person name="Lary D.J."/>
            <person name="Kronmiller B."/>
            <person name="Shen D."/>
            <person name="Strem M.D."/>
            <person name="Amoako-Attah I."/>
            <person name="Akrofi A.Y."/>
            <person name="Begoude B.A."/>
            <person name="Ten Hoopen G.M."/>
            <person name="Coulibaly K."/>
            <person name="Kebe B.I."/>
            <person name="Melnick R.L."/>
            <person name="Guiltinan M.J."/>
            <person name="Tyler B.M."/>
            <person name="Meinhardt L.W."/>
            <person name="Bailey B.A."/>
        </authorList>
    </citation>
    <scope>NUCLEOTIDE SEQUENCE [LARGE SCALE GENOMIC DNA]</scope>
    <source>
        <strain evidence="3">sbr112.9</strain>
    </source>
</reference>
<feature type="repeat" description="ANK" evidence="1">
    <location>
        <begin position="56"/>
        <end position="88"/>
    </location>
</feature>
<dbReference type="SUPFAM" id="SSF48403">
    <property type="entry name" value="Ankyrin repeat"/>
    <property type="match status" value="1"/>
</dbReference>
<dbReference type="PROSITE" id="PS50297">
    <property type="entry name" value="ANK_REP_REGION"/>
    <property type="match status" value="1"/>
</dbReference>
<dbReference type="Proteomes" id="UP000237271">
    <property type="component" value="Unassembled WGS sequence"/>
</dbReference>
<dbReference type="OrthoDB" id="539213at2759"/>